<reference evidence="1" key="1">
    <citation type="submission" date="2020-11" db="EMBL/GenBank/DDBJ databases">
        <authorList>
            <consortium name="DOE Joint Genome Institute"/>
            <person name="Ahrendt S."/>
            <person name="Riley R."/>
            <person name="Andreopoulos W."/>
            <person name="Labutti K."/>
            <person name="Pangilinan J."/>
            <person name="Ruiz-Duenas F.J."/>
            <person name="Barrasa J.M."/>
            <person name="Sanchez-Garcia M."/>
            <person name="Camarero S."/>
            <person name="Miyauchi S."/>
            <person name="Serrano A."/>
            <person name="Linde D."/>
            <person name="Babiker R."/>
            <person name="Drula E."/>
            <person name="Ayuso-Fernandez I."/>
            <person name="Pacheco R."/>
            <person name="Padilla G."/>
            <person name="Ferreira P."/>
            <person name="Barriuso J."/>
            <person name="Kellner H."/>
            <person name="Castanera R."/>
            <person name="Alfaro M."/>
            <person name="Ramirez L."/>
            <person name="Pisabarro A.G."/>
            <person name="Kuo A."/>
            <person name="Tritt A."/>
            <person name="Lipzen A."/>
            <person name="He G."/>
            <person name="Yan M."/>
            <person name="Ng V."/>
            <person name="Cullen D."/>
            <person name="Martin F."/>
            <person name="Rosso M.-N."/>
            <person name="Henrissat B."/>
            <person name="Hibbett D."/>
            <person name="Martinez A.T."/>
            <person name="Grigoriev I.V."/>
        </authorList>
    </citation>
    <scope>NUCLEOTIDE SEQUENCE</scope>
    <source>
        <strain evidence="1">CBS 506.95</strain>
    </source>
</reference>
<dbReference type="PRINTS" id="PR00081">
    <property type="entry name" value="GDHRDH"/>
</dbReference>
<sequence>MSSQTAKRVAVVLGLGNGSGTGGATARLFAKNGYEIALIARGGDTLEKLAKEILSNGGHAKAFSVSSYSHEDITNAWSAIHKAFPKPEYVIRVAVFNGGSGVFKKFLDVTPQDVQTALQATIASAFSFSRGAILAFKDNDIEESNGKRGALLFTGATASIRGNVLTSGFAPGKHGLRALSQSLSKEFGKENIHVAHAIIDGAILMDGQRQRRNDPAWEANEDVRLSPESIASSYLYLVNQDRSAWTWELDLRPAHEKW</sequence>
<dbReference type="Pfam" id="PF00106">
    <property type="entry name" value="adh_short"/>
    <property type="match status" value="1"/>
</dbReference>
<name>A0A9P6EKF3_9AGAR</name>
<accession>A0A9P6EKF3</accession>
<dbReference type="Gene3D" id="3.40.50.720">
    <property type="entry name" value="NAD(P)-binding Rossmann-like Domain"/>
    <property type="match status" value="1"/>
</dbReference>
<dbReference type="OrthoDB" id="5399006at2759"/>
<dbReference type="PANTHER" id="PTHR43431">
    <property type="entry name" value="OXIDOREDUCTASE, SHORT CHAIN DEHYDROGENASE/REDUCTASE FAMILY (AFU_ORTHOLOGUE AFUA_5G14000)"/>
    <property type="match status" value="1"/>
</dbReference>
<dbReference type="SUPFAM" id="SSF51735">
    <property type="entry name" value="NAD(P)-binding Rossmann-fold domains"/>
    <property type="match status" value="1"/>
</dbReference>
<organism evidence="1 2">
    <name type="scientific">Crepidotus variabilis</name>
    <dbReference type="NCBI Taxonomy" id="179855"/>
    <lineage>
        <taxon>Eukaryota</taxon>
        <taxon>Fungi</taxon>
        <taxon>Dikarya</taxon>
        <taxon>Basidiomycota</taxon>
        <taxon>Agaricomycotina</taxon>
        <taxon>Agaricomycetes</taxon>
        <taxon>Agaricomycetidae</taxon>
        <taxon>Agaricales</taxon>
        <taxon>Agaricineae</taxon>
        <taxon>Crepidotaceae</taxon>
        <taxon>Crepidotus</taxon>
    </lineage>
</organism>
<proteinExistence type="predicted"/>
<dbReference type="InterPro" id="IPR036291">
    <property type="entry name" value="NAD(P)-bd_dom_sf"/>
</dbReference>
<comment type="caution">
    <text evidence="1">The sequence shown here is derived from an EMBL/GenBank/DDBJ whole genome shotgun (WGS) entry which is preliminary data.</text>
</comment>
<protein>
    <recommendedName>
        <fullName evidence="3">NAD(P)-binding protein</fullName>
    </recommendedName>
</protein>
<dbReference type="AlphaFoldDB" id="A0A9P6EKF3"/>
<evidence type="ECO:0000313" key="2">
    <source>
        <dbReference type="Proteomes" id="UP000807306"/>
    </source>
</evidence>
<keyword evidence="2" id="KW-1185">Reference proteome</keyword>
<dbReference type="Proteomes" id="UP000807306">
    <property type="component" value="Unassembled WGS sequence"/>
</dbReference>
<dbReference type="InterPro" id="IPR002347">
    <property type="entry name" value="SDR_fam"/>
</dbReference>
<dbReference type="PANTHER" id="PTHR43431:SF7">
    <property type="entry name" value="OXIDOREDUCTASE, SHORT CHAIN DEHYDROGENASE_REDUCTASE FAMILY (AFU_ORTHOLOGUE AFUA_5G14000)"/>
    <property type="match status" value="1"/>
</dbReference>
<evidence type="ECO:0008006" key="3">
    <source>
        <dbReference type="Google" id="ProtNLM"/>
    </source>
</evidence>
<evidence type="ECO:0000313" key="1">
    <source>
        <dbReference type="EMBL" id="KAF9530715.1"/>
    </source>
</evidence>
<dbReference type="EMBL" id="MU157838">
    <property type="protein sequence ID" value="KAF9530715.1"/>
    <property type="molecule type" value="Genomic_DNA"/>
</dbReference>
<gene>
    <name evidence="1" type="ORF">CPB83DRAFT_881961</name>
</gene>